<evidence type="ECO:0000313" key="2">
    <source>
        <dbReference type="EMBL" id="GMU10219.1"/>
    </source>
</evidence>
<dbReference type="PROSITE" id="PS50075">
    <property type="entry name" value="CARRIER"/>
    <property type="match status" value="1"/>
</dbReference>
<accession>A0ABQ6R1P0</accession>
<dbReference type="Gene3D" id="1.10.1200.10">
    <property type="entry name" value="ACP-like"/>
    <property type="match status" value="1"/>
</dbReference>
<proteinExistence type="predicted"/>
<dbReference type="RefSeq" id="WP_338270106.1">
    <property type="nucleotide sequence ID" value="NZ_BTTW01000013.1"/>
</dbReference>
<dbReference type="InterPro" id="IPR036736">
    <property type="entry name" value="ACP-like_sf"/>
</dbReference>
<feature type="domain" description="Carrier" evidence="1">
    <location>
        <begin position="1"/>
        <end position="78"/>
    </location>
</feature>
<protein>
    <submittedName>
        <fullName evidence="2">Acyl carrier protein</fullName>
    </submittedName>
</protein>
<keyword evidence="3" id="KW-1185">Reference proteome</keyword>
<organism evidence="2 3">
    <name type="scientific">Corallococcus caeni</name>
    <dbReference type="NCBI Taxonomy" id="3082388"/>
    <lineage>
        <taxon>Bacteria</taxon>
        <taxon>Pseudomonadati</taxon>
        <taxon>Myxococcota</taxon>
        <taxon>Myxococcia</taxon>
        <taxon>Myxococcales</taxon>
        <taxon>Cystobacterineae</taxon>
        <taxon>Myxococcaceae</taxon>
        <taxon>Corallococcus</taxon>
    </lineage>
</organism>
<dbReference type="EMBL" id="BTTX01000007">
    <property type="protein sequence ID" value="GMU10219.1"/>
    <property type="molecule type" value="Genomic_DNA"/>
</dbReference>
<dbReference type="Pfam" id="PF00550">
    <property type="entry name" value="PP-binding"/>
    <property type="match status" value="1"/>
</dbReference>
<name>A0ABQ6R1P0_9BACT</name>
<evidence type="ECO:0000259" key="1">
    <source>
        <dbReference type="PROSITE" id="PS50075"/>
    </source>
</evidence>
<comment type="caution">
    <text evidence="2">The sequence shown here is derived from an EMBL/GenBank/DDBJ whole genome shotgun (WGS) entry which is preliminary data.</text>
</comment>
<sequence>MSTDLFQVISENILKVLPDVDARLITPERQLKELGANSIDRMEIVMGTMEDLGINVPVTELSQAKDIGSLLGIFQRHFAQRS</sequence>
<dbReference type="Proteomes" id="UP001342631">
    <property type="component" value="Unassembled WGS sequence"/>
</dbReference>
<reference evidence="2 3" key="1">
    <citation type="journal article" date="2024" name="Arch. Microbiol.">
        <title>Corallococcus caeni sp. nov., a novel myxobacterium isolated from activated sludge.</title>
        <authorList>
            <person name="Tomita S."/>
            <person name="Nakai R."/>
            <person name="Kuroda K."/>
            <person name="Kurashita H."/>
            <person name="Hatamoto M."/>
            <person name="Yamaguchi T."/>
            <person name="Narihiro T."/>
        </authorList>
    </citation>
    <scope>NUCLEOTIDE SEQUENCE [LARGE SCALE GENOMIC DNA]</scope>
    <source>
        <strain evidence="2 3">NO1</strain>
    </source>
</reference>
<gene>
    <name evidence="2" type="ORF">ASNO1_64730</name>
</gene>
<dbReference type="InterPro" id="IPR009081">
    <property type="entry name" value="PP-bd_ACP"/>
</dbReference>
<evidence type="ECO:0000313" key="3">
    <source>
        <dbReference type="Proteomes" id="UP001342631"/>
    </source>
</evidence>
<dbReference type="SUPFAM" id="SSF47336">
    <property type="entry name" value="ACP-like"/>
    <property type="match status" value="1"/>
</dbReference>